<dbReference type="RefSeq" id="WP_201428619.1">
    <property type="nucleotide sequence ID" value="NZ_JAEQMG010000163.1"/>
</dbReference>
<reference evidence="2" key="1">
    <citation type="submission" date="2021-01" db="EMBL/GenBank/DDBJ databases">
        <title>Genome public.</title>
        <authorList>
            <person name="Liu C."/>
            <person name="Sun Q."/>
        </authorList>
    </citation>
    <scope>NUCLEOTIDE SEQUENCE</scope>
    <source>
        <strain evidence="2">M6</strain>
    </source>
</reference>
<sequence>MKKIVCLAATMAVILCLTACRKYSTDKDKYLSFARENKVMPVEADLGDYTCFHTLCYPDMGLDNYTLIACYDNAQYQTEKGKVQERYIFETEALYDSVEQHQLESKFTLGEYEFFLLDAEEYGCHSPESYFIGFNDKKYQIAYVYYSDRSLDVVYSYEDILIDKCGWSIAVFRAEDLSKRMKT</sequence>
<evidence type="ECO:0000313" key="2">
    <source>
        <dbReference type="EMBL" id="MBK6089928.1"/>
    </source>
</evidence>
<feature type="signal peptide" evidence="1">
    <location>
        <begin position="1"/>
        <end position="21"/>
    </location>
</feature>
<keyword evidence="1" id="KW-0732">Signal</keyword>
<accession>A0A935C750</accession>
<comment type="caution">
    <text evidence="2">The sequence shown here is derived from an EMBL/GenBank/DDBJ whole genome shotgun (WGS) entry which is preliminary data.</text>
</comment>
<evidence type="ECO:0008006" key="4">
    <source>
        <dbReference type="Google" id="ProtNLM"/>
    </source>
</evidence>
<gene>
    <name evidence="2" type="ORF">JKK62_14985</name>
</gene>
<evidence type="ECO:0000256" key="1">
    <source>
        <dbReference type="SAM" id="SignalP"/>
    </source>
</evidence>
<name>A0A935C750_9FIRM</name>
<evidence type="ECO:0000313" key="3">
    <source>
        <dbReference type="Proteomes" id="UP000633365"/>
    </source>
</evidence>
<dbReference type="EMBL" id="JAEQMG010000163">
    <property type="protein sequence ID" value="MBK6089928.1"/>
    <property type="molecule type" value="Genomic_DNA"/>
</dbReference>
<dbReference type="Proteomes" id="UP000633365">
    <property type="component" value="Unassembled WGS sequence"/>
</dbReference>
<dbReference type="AlphaFoldDB" id="A0A935C750"/>
<keyword evidence="3" id="KW-1185">Reference proteome</keyword>
<protein>
    <recommendedName>
        <fullName evidence="4">Lipoprotein</fullName>
    </recommendedName>
</protein>
<feature type="chain" id="PRO_5039524520" description="Lipoprotein" evidence="1">
    <location>
        <begin position="22"/>
        <end position="183"/>
    </location>
</feature>
<organism evidence="2 3">
    <name type="scientific">Ruminococcus difficilis</name>
    <dbReference type="NCBI Taxonomy" id="2763069"/>
    <lineage>
        <taxon>Bacteria</taxon>
        <taxon>Bacillati</taxon>
        <taxon>Bacillota</taxon>
        <taxon>Clostridia</taxon>
        <taxon>Eubacteriales</taxon>
        <taxon>Oscillospiraceae</taxon>
        <taxon>Ruminococcus</taxon>
    </lineage>
</organism>
<proteinExistence type="predicted"/>